<dbReference type="InterPro" id="IPR056729">
    <property type="entry name" value="GMPPB_C"/>
</dbReference>
<dbReference type="InterPro" id="IPR050486">
    <property type="entry name" value="Mannose-1P_guanyltransferase"/>
</dbReference>
<dbReference type="InterPro" id="IPR011004">
    <property type="entry name" value="Trimer_LpxA-like_sf"/>
</dbReference>
<dbReference type="WBParaSite" id="PEQ_0000365601-mRNA-1">
    <property type="protein sequence ID" value="PEQ_0000365601-mRNA-1"/>
    <property type="gene ID" value="PEQ_0000365601"/>
</dbReference>
<dbReference type="Pfam" id="PF25087">
    <property type="entry name" value="GMPPB_C"/>
    <property type="match status" value="1"/>
</dbReference>
<reference evidence="3" key="1">
    <citation type="submission" date="2022-11" db="UniProtKB">
        <authorList>
            <consortium name="WormBaseParasite"/>
        </authorList>
    </citation>
    <scope>IDENTIFICATION</scope>
</reference>
<organism evidence="2 3">
    <name type="scientific">Parascaris equorum</name>
    <name type="common">Equine roundworm</name>
    <dbReference type="NCBI Taxonomy" id="6256"/>
    <lineage>
        <taxon>Eukaryota</taxon>
        <taxon>Metazoa</taxon>
        <taxon>Ecdysozoa</taxon>
        <taxon>Nematoda</taxon>
        <taxon>Chromadorea</taxon>
        <taxon>Rhabditida</taxon>
        <taxon>Spirurina</taxon>
        <taxon>Ascaridomorpha</taxon>
        <taxon>Ascaridoidea</taxon>
        <taxon>Ascarididae</taxon>
        <taxon>Parascaris</taxon>
    </lineage>
</organism>
<name>A0A914RFV5_PAREQ</name>
<keyword evidence="2" id="KW-1185">Reference proteome</keyword>
<proteinExistence type="predicted"/>
<accession>A0A914RFV5</accession>
<dbReference type="SUPFAM" id="SSF51161">
    <property type="entry name" value="Trimeric LpxA-like enzymes"/>
    <property type="match status" value="1"/>
</dbReference>
<dbReference type="Gene3D" id="2.160.10.10">
    <property type="entry name" value="Hexapeptide repeat proteins"/>
    <property type="match status" value="1"/>
</dbReference>
<sequence length="85" mass="9274">MFHATDFLERHRGVSAVVLVVSVGSLTPHASHDSPNVVIGPRVRIENGVCLRHCTILSDSIVRTHSWINSSIVGRKASVLLDDFS</sequence>
<protein>
    <recommendedName>
        <fullName evidence="1">Mannose-1-phosphate guanyltransferase C-terminal domain-containing protein</fullName>
    </recommendedName>
</protein>
<evidence type="ECO:0000313" key="3">
    <source>
        <dbReference type="WBParaSite" id="PEQ_0000365601-mRNA-1"/>
    </source>
</evidence>
<evidence type="ECO:0000313" key="2">
    <source>
        <dbReference type="Proteomes" id="UP000887564"/>
    </source>
</evidence>
<dbReference type="PANTHER" id="PTHR22572">
    <property type="entry name" value="SUGAR-1-PHOSPHATE GUANYL TRANSFERASE"/>
    <property type="match status" value="1"/>
</dbReference>
<dbReference type="Proteomes" id="UP000887564">
    <property type="component" value="Unplaced"/>
</dbReference>
<dbReference type="AlphaFoldDB" id="A0A914RFV5"/>
<feature type="domain" description="Mannose-1-phosphate guanyltransferase C-terminal" evidence="1">
    <location>
        <begin position="34"/>
        <end position="79"/>
    </location>
</feature>
<evidence type="ECO:0000259" key="1">
    <source>
        <dbReference type="Pfam" id="PF25087"/>
    </source>
</evidence>